<comment type="similarity">
    <text evidence="8">Belongs to the anion channel-forming bestrophin (TC 1.A.46) family.</text>
</comment>
<feature type="transmembrane region" description="Helical" evidence="9">
    <location>
        <begin position="12"/>
        <end position="32"/>
    </location>
</feature>
<dbReference type="InterPro" id="IPR044669">
    <property type="entry name" value="YneE/VCCN1/2-like"/>
</dbReference>
<sequence>MFVNNSFSFGALVKFSGGYLLWIVVWSFLVLFSYEFLHLKWISIPWVSIGIIGTAVSFYIGFKNNQSYERIWEARKVWGTILNISRMWGVTTRGYIKNNLSDEKFSKEEINAITKKLIYRNIAYVYAFRDQLLIPTSWEHITLGTHIAKRSRRSINKVVEDTLKDDFTKEMLEKHLSQEEYDDLKKFRNISTHIIDQQSQDLMQLRQDGLINDFYHAQLQTLLNNLYDEQGKAERIKNFPLPRLYAYASNLFVWIFIVLLPFGLIAEFDQMGHYNVWLFIPVVSIVSWIFLLMELVGDYSENPFGGLPNDIPMLSICRTIEIDLKQMIRDEDIPKPITAQNGILL</sequence>
<feature type="transmembrane region" description="Helical" evidence="9">
    <location>
        <begin position="276"/>
        <end position="296"/>
    </location>
</feature>
<proteinExistence type="inferred from homology"/>
<accession>A0ABX4BWS5</accession>
<keyword evidence="2" id="KW-0813">Transport</keyword>
<name>A0ABX4BWS5_FLAFR</name>
<evidence type="ECO:0008006" key="12">
    <source>
        <dbReference type="Google" id="ProtNLM"/>
    </source>
</evidence>
<comment type="caution">
    <text evidence="10">The sequence shown here is derived from an EMBL/GenBank/DDBJ whole genome shotgun (WGS) entry which is preliminary data.</text>
</comment>
<dbReference type="RefSeq" id="WP_074657976.1">
    <property type="nucleotide sequence ID" value="NZ_MUGV01000004.1"/>
</dbReference>
<feature type="transmembrane region" description="Helical" evidence="9">
    <location>
        <begin position="244"/>
        <end position="264"/>
    </location>
</feature>
<dbReference type="PANTHER" id="PTHR33281:SF19">
    <property type="entry name" value="VOLTAGE-DEPENDENT ANION CHANNEL-FORMING PROTEIN YNEE"/>
    <property type="match status" value="1"/>
</dbReference>
<keyword evidence="3" id="KW-1003">Cell membrane</keyword>
<evidence type="ECO:0000256" key="9">
    <source>
        <dbReference type="SAM" id="Phobius"/>
    </source>
</evidence>
<reference evidence="10 11" key="1">
    <citation type="submission" date="2016-11" db="EMBL/GenBank/DDBJ databases">
        <title>Whole genomes of Flavobacteriaceae.</title>
        <authorList>
            <person name="Stine C."/>
            <person name="Li C."/>
            <person name="Tadesse D."/>
        </authorList>
    </citation>
    <scope>NUCLEOTIDE SEQUENCE [LARGE SCALE GENOMIC DNA]</scope>
    <source>
        <strain evidence="10 11">DSM 15937</strain>
    </source>
</reference>
<evidence type="ECO:0000256" key="6">
    <source>
        <dbReference type="ARBA" id="ARBA00023065"/>
    </source>
</evidence>
<gene>
    <name evidence="10" type="ORF">B0A65_01830</name>
</gene>
<evidence type="ECO:0000313" key="11">
    <source>
        <dbReference type="Proteomes" id="UP000198382"/>
    </source>
</evidence>
<keyword evidence="6" id="KW-0406">Ion transport</keyword>
<keyword evidence="5 9" id="KW-1133">Transmembrane helix</keyword>
<evidence type="ECO:0000256" key="4">
    <source>
        <dbReference type="ARBA" id="ARBA00022692"/>
    </source>
</evidence>
<keyword evidence="7 9" id="KW-0472">Membrane</keyword>
<dbReference type="EMBL" id="MUGV01000004">
    <property type="protein sequence ID" value="OXA82122.1"/>
    <property type="molecule type" value="Genomic_DNA"/>
</dbReference>
<evidence type="ECO:0000256" key="2">
    <source>
        <dbReference type="ARBA" id="ARBA00022448"/>
    </source>
</evidence>
<organism evidence="10 11">
    <name type="scientific">Flavobacterium frigidimaris</name>
    <dbReference type="NCBI Taxonomy" id="262320"/>
    <lineage>
        <taxon>Bacteria</taxon>
        <taxon>Pseudomonadati</taxon>
        <taxon>Bacteroidota</taxon>
        <taxon>Flavobacteriia</taxon>
        <taxon>Flavobacteriales</taxon>
        <taxon>Flavobacteriaceae</taxon>
        <taxon>Flavobacterium</taxon>
    </lineage>
</organism>
<comment type="subcellular location">
    <subcellularLocation>
        <location evidence="1">Cell membrane</location>
        <topology evidence="1">Multi-pass membrane protein</topology>
    </subcellularLocation>
</comment>
<keyword evidence="4 9" id="KW-0812">Transmembrane</keyword>
<evidence type="ECO:0000313" key="10">
    <source>
        <dbReference type="EMBL" id="OXA82122.1"/>
    </source>
</evidence>
<feature type="transmembrane region" description="Helical" evidence="9">
    <location>
        <begin position="44"/>
        <end position="62"/>
    </location>
</feature>
<evidence type="ECO:0000256" key="7">
    <source>
        <dbReference type="ARBA" id="ARBA00023136"/>
    </source>
</evidence>
<dbReference type="Pfam" id="PF25539">
    <property type="entry name" value="Bestrophin_2"/>
    <property type="match status" value="1"/>
</dbReference>
<evidence type="ECO:0000256" key="8">
    <source>
        <dbReference type="ARBA" id="ARBA00034708"/>
    </source>
</evidence>
<keyword evidence="11" id="KW-1185">Reference proteome</keyword>
<dbReference type="Proteomes" id="UP000198382">
    <property type="component" value="Unassembled WGS sequence"/>
</dbReference>
<protein>
    <recommendedName>
        <fullName evidence="12">Bestrophin, RFP-TM, chloride channel</fullName>
    </recommendedName>
</protein>
<dbReference type="PANTHER" id="PTHR33281">
    <property type="entry name" value="UPF0187 PROTEIN YNEE"/>
    <property type="match status" value="1"/>
</dbReference>
<evidence type="ECO:0000256" key="5">
    <source>
        <dbReference type="ARBA" id="ARBA00022989"/>
    </source>
</evidence>
<evidence type="ECO:0000256" key="3">
    <source>
        <dbReference type="ARBA" id="ARBA00022475"/>
    </source>
</evidence>
<evidence type="ECO:0000256" key="1">
    <source>
        <dbReference type="ARBA" id="ARBA00004651"/>
    </source>
</evidence>